<dbReference type="GO" id="GO:0005634">
    <property type="term" value="C:nucleus"/>
    <property type="evidence" value="ECO:0007669"/>
    <property type="project" value="UniProtKB-SubCell"/>
</dbReference>
<keyword evidence="8" id="KW-0539">Nucleus</keyword>
<accession>A0A7D9IKT5</accession>
<dbReference type="AlphaFoldDB" id="A0A7D9IKT5"/>
<evidence type="ECO:0000256" key="6">
    <source>
        <dbReference type="ARBA" id="ARBA00022843"/>
    </source>
</evidence>
<dbReference type="OrthoDB" id="5981432at2759"/>
<protein>
    <recommendedName>
        <fullName evidence="4">PEST proteolytic signal-containing nuclear protein</fullName>
    </recommendedName>
</protein>
<keyword evidence="7" id="KW-0007">Acetylation</keyword>
<feature type="region of interest" description="Disordered" evidence="10">
    <location>
        <begin position="109"/>
        <end position="142"/>
    </location>
</feature>
<feature type="compositionally biased region" description="Basic and acidic residues" evidence="10">
    <location>
        <begin position="131"/>
        <end position="142"/>
    </location>
</feature>
<evidence type="ECO:0000256" key="7">
    <source>
        <dbReference type="ARBA" id="ARBA00022990"/>
    </source>
</evidence>
<comment type="caution">
    <text evidence="11">The sequence shown here is derived from an EMBL/GenBank/DDBJ whole genome shotgun (WGS) entry which is preliminary data.</text>
</comment>
<evidence type="ECO:0000256" key="5">
    <source>
        <dbReference type="ARBA" id="ARBA00022553"/>
    </source>
</evidence>
<dbReference type="GO" id="GO:0043161">
    <property type="term" value="P:proteasome-mediated ubiquitin-dependent protein catabolic process"/>
    <property type="evidence" value="ECO:0007669"/>
    <property type="project" value="TreeGrafter"/>
</dbReference>
<dbReference type="InterPro" id="IPR029169">
    <property type="entry name" value="PCNP"/>
</dbReference>
<feature type="compositionally biased region" description="Basic and acidic residues" evidence="10">
    <location>
        <begin position="1"/>
        <end position="35"/>
    </location>
</feature>
<feature type="region of interest" description="Disordered" evidence="10">
    <location>
        <begin position="1"/>
        <end position="97"/>
    </location>
</feature>
<feature type="compositionally biased region" description="Basic and acidic residues" evidence="10">
    <location>
        <begin position="62"/>
        <end position="74"/>
    </location>
</feature>
<sequence length="142" mass="15926">MAERREEKKEEKTGTDEKVKFAVKRKAENTHEKKSPVKMKIGAAPSKGTPSGISIKVGQLKSSERSKEKVDIVSKPKKGSVAAAFNDESDDEEEIPKEAKMRMRNLGKETITSSGPNSFNKSKQGFTNYNKIREKEMKLTKH</sequence>
<keyword evidence="9" id="KW-0131">Cell cycle</keyword>
<name>A0A7D9IKT5_PARCT</name>
<evidence type="ECO:0000256" key="2">
    <source>
        <dbReference type="ARBA" id="ARBA00004123"/>
    </source>
</evidence>
<evidence type="ECO:0000313" key="11">
    <source>
        <dbReference type="EMBL" id="CAB4010122.1"/>
    </source>
</evidence>
<evidence type="ECO:0000256" key="9">
    <source>
        <dbReference type="ARBA" id="ARBA00023306"/>
    </source>
</evidence>
<proteinExistence type="predicted"/>
<comment type="subcellular location">
    <subcellularLocation>
        <location evidence="2">Nucleus</location>
    </subcellularLocation>
</comment>
<keyword evidence="5" id="KW-0597">Phosphoprotein</keyword>
<dbReference type="EMBL" id="CACRXK020006683">
    <property type="protein sequence ID" value="CAB4010122.1"/>
    <property type="molecule type" value="Genomic_DNA"/>
</dbReference>
<evidence type="ECO:0000256" key="10">
    <source>
        <dbReference type="SAM" id="MobiDB-lite"/>
    </source>
</evidence>
<evidence type="ECO:0000256" key="4">
    <source>
        <dbReference type="ARBA" id="ARBA00022059"/>
    </source>
</evidence>
<comment type="function">
    <text evidence="1">May be involved in cell cycle regulation.</text>
</comment>
<keyword evidence="12" id="KW-1185">Reference proteome</keyword>
<comment type="subunit">
    <text evidence="3">Interacts with UHRF2/NIRF.</text>
</comment>
<evidence type="ECO:0000313" key="12">
    <source>
        <dbReference type="Proteomes" id="UP001152795"/>
    </source>
</evidence>
<evidence type="ECO:0000256" key="8">
    <source>
        <dbReference type="ARBA" id="ARBA00023242"/>
    </source>
</evidence>
<organism evidence="11 12">
    <name type="scientific">Paramuricea clavata</name>
    <name type="common">Red gorgonian</name>
    <name type="synonym">Violescent sea-whip</name>
    <dbReference type="NCBI Taxonomy" id="317549"/>
    <lineage>
        <taxon>Eukaryota</taxon>
        <taxon>Metazoa</taxon>
        <taxon>Cnidaria</taxon>
        <taxon>Anthozoa</taxon>
        <taxon>Octocorallia</taxon>
        <taxon>Malacalcyonacea</taxon>
        <taxon>Plexauridae</taxon>
        <taxon>Paramuricea</taxon>
    </lineage>
</organism>
<feature type="compositionally biased region" description="Polar residues" evidence="10">
    <location>
        <begin position="110"/>
        <end position="130"/>
    </location>
</feature>
<evidence type="ECO:0000256" key="1">
    <source>
        <dbReference type="ARBA" id="ARBA00002646"/>
    </source>
</evidence>
<dbReference type="Proteomes" id="UP001152795">
    <property type="component" value="Unassembled WGS sequence"/>
</dbReference>
<dbReference type="GO" id="GO:0016567">
    <property type="term" value="P:protein ubiquitination"/>
    <property type="evidence" value="ECO:0007669"/>
    <property type="project" value="InterPro"/>
</dbReference>
<dbReference type="PANTHER" id="PTHR16523:SF6">
    <property type="entry name" value="PEST PROTEOLYTIC SIGNAL-CONTAINING NUCLEAR PROTEIN"/>
    <property type="match status" value="1"/>
</dbReference>
<dbReference type="PANTHER" id="PTHR16523">
    <property type="entry name" value="PEST PROTEOLYTIC SIGNAL-CONTAINING NUCLEAR PROTEIN"/>
    <property type="match status" value="1"/>
</dbReference>
<dbReference type="Pfam" id="PF15473">
    <property type="entry name" value="PCNP"/>
    <property type="match status" value="1"/>
</dbReference>
<gene>
    <name evidence="11" type="ORF">PACLA_8A019309</name>
</gene>
<evidence type="ECO:0000256" key="3">
    <source>
        <dbReference type="ARBA" id="ARBA00011097"/>
    </source>
</evidence>
<reference evidence="11" key="1">
    <citation type="submission" date="2020-04" db="EMBL/GenBank/DDBJ databases">
        <authorList>
            <person name="Alioto T."/>
            <person name="Alioto T."/>
            <person name="Gomez Garrido J."/>
        </authorList>
    </citation>
    <scope>NUCLEOTIDE SEQUENCE</scope>
    <source>
        <strain evidence="11">A484AB</strain>
    </source>
</reference>
<keyword evidence="6" id="KW-0832">Ubl conjugation</keyword>